<evidence type="ECO:0000313" key="4">
    <source>
        <dbReference type="Proteomes" id="UP000702954"/>
    </source>
</evidence>
<evidence type="ECO:0000313" key="2">
    <source>
        <dbReference type="EMBL" id="TCS68508.1"/>
    </source>
</evidence>
<evidence type="ECO:0000313" key="1">
    <source>
        <dbReference type="EMBL" id="GBU04450.1"/>
    </source>
</evidence>
<dbReference type="EMBL" id="BHEO01000002">
    <property type="protein sequence ID" value="GBU04450.1"/>
    <property type="molecule type" value="Genomic_DNA"/>
</dbReference>
<reference evidence="2 3" key="2">
    <citation type="submission" date="2019-03" db="EMBL/GenBank/DDBJ databases">
        <title>Genomic Encyclopedia of Type Strains, Phase IV (KMG-IV): sequencing the most valuable type-strain genomes for metagenomic binning, comparative biology and taxonomic classification.</title>
        <authorList>
            <person name="Goeker M."/>
        </authorList>
    </citation>
    <scope>NUCLEOTIDE SEQUENCE [LARGE SCALE GENOMIC DNA]</scope>
    <source>
        <strain evidence="2 3">DSM 103426</strain>
    </source>
</reference>
<gene>
    <name evidence="2" type="ORF">EDD74_10886</name>
    <name evidence="1" type="ORF">FAEUMB_09910</name>
</gene>
<name>A0A4R3JSN6_9FIRM</name>
<dbReference type="EMBL" id="SLZV01000008">
    <property type="protein sequence ID" value="TCS68508.1"/>
    <property type="molecule type" value="Genomic_DNA"/>
</dbReference>
<protein>
    <submittedName>
        <fullName evidence="2">Uncharacterized protein</fullName>
    </submittedName>
</protein>
<dbReference type="RefSeq" id="WP_008975003.1">
    <property type="nucleotide sequence ID" value="NZ_BHEO01000002.1"/>
</dbReference>
<sequence length="158" mass="17524">MPNFSFVPLEGTIQNIRPFGDECCSSLVTLQTSEGTVTVVVSSDTYVISEVRLRRGMTVAAFYDAQVPVPLIYPPQYRAVILGRKQPNETITVDYFDETLTNDDNTLKLNVSPATDIVGSNGQPFRCSLVDRLLIVYYTNATKSIPAQIVPRKIIVMC</sequence>
<reference evidence="1 4" key="1">
    <citation type="journal article" date="2018" name="Int. J. Syst. Evol. Microbiol.">
        <title>Draft Genome Sequence of Faecalimonas umbilicata JCM 30896T, an Acetate-Producing Bacterium Isolated from Human Feces.</title>
        <authorList>
            <person name="Sakamoto M."/>
            <person name="Ikeyama N."/>
            <person name="Yuki M."/>
            <person name="Ohkuma M."/>
        </authorList>
    </citation>
    <scope>NUCLEOTIDE SEQUENCE [LARGE SCALE GENOMIC DNA]</scope>
    <source>
        <strain evidence="1 4">EGH7</strain>
    </source>
</reference>
<proteinExistence type="predicted"/>
<comment type="caution">
    <text evidence="2">The sequence shown here is derived from an EMBL/GenBank/DDBJ whole genome shotgun (WGS) entry which is preliminary data.</text>
</comment>
<accession>A0A4R3JSN6</accession>
<dbReference type="AlphaFoldDB" id="A0A4R3JSN6"/>
<dbReference type="Proteomes" id="UP000702954">
    <property type="component" value="Unassembled WGS sequence"/>
</dbReference>
<dbReference type="Proteomes" id="UP000294613">
    <property type="component" value="Unassembled WGS sequence"/>
</dbReference>
<keyword evidence="4" id="KW-1185">Reference proteome</keyword>
<organism evidence="2 3">
    <name type="scientific">Faecalimonas umbilicata</name>
    <dbReference type="NCBI Taxonomy" id="1912855"/>
    <lineage>
        <taxon>Bacteria</taxon>
        <taxon>Bacillati</taxon>
        <taxon>Bacillota</taxon>
        <taxon>Clostridia</taxon>
        <taxon>Lachnospirales</taxon>
        <taxon>Lachnospiraceae</taxon>
        <taxon>Faecalimonas</taxon>
    </lineage>
</organism>
<evidence type="ECO:0000313" key="3">
    <source>
        <dbReference type="Proteomes" id="UP000294613"/>
    </source>
</evidence>